<evidence type="ECO:0000313" key="2">
    <source>
        <dbReference type="EMBL" id="MBV7379695.1"/>
    </source>
</evidence>
<dbReference type="PANTHER" id="PTHR38011">
    <property type="entry name" value="DIHYDROFOLATE REDUCTASE FAMILY PROTEIN (AFU_ORTHOLOGUE AFUA_8G06820)"/>
    <property type="match status" value="1"/>
</dbReference>
<dbReference type="RefSeq" id="WP_218392892.1">
    <property type="nucleotide sequence ID" value="NZ_JAHUZE010000003.1"/>
</dbReference>
<gene>
    <name evidence="2" type="ORF">KJP28_12250</name>
</gene>
<accession>A0ABS6T400</accession>
<protein>
    <submittedName>
        <fullName evidence="2">Dihydrofolate reductase family protein</fullName>
    </submittedName>
</protein>
<name>A0ABS6T400_9RHOB</name>
<dbReference type="PANTHER" id="PTHR38011:SF11">
    <property type="entry name" value="2,5-DIAMINO-6-RIBOSYLAMINO-4(3H)-PYRIMIDINONE 5'-PHOSPHATE REDUCTASE"/>
    <property type="match status" value="1"/>
</dbReference>
<dbReference type="EMBL" id="JAHUZE010000003">
    <property type="protein sequence ID" value="MBV7379695.1"/>
    <property type="molecule type" value="Genomic_DNA"/>
</dbReference>
<dbReference type="Proteomes" id="UP000756530">
    <property type="component" value="Unassembled WGS sequence"/>
</dbReference>
<keyword evidence="3" id="KW-1185">Reference proteome</keyword>
<comment type="caution">
    <text evidence="2">The sequence shown here is derived from an EMBL/GenBank/DDBJ whole genome shotgun (WGS) entry which is preliminary data.</text>
</comment>
<organism evidence="2 3">
    <name type="scientific">Maritimibacter dapengensis</name>
    <dbReference type="NCBI Taxonomy" id="2836868"/>
    <lineage>
        <taxon>Bacteria</taxon>
        <taxon>Pseudomonadati</taxon>
        <taxon>Pseudomonadota</taxon>
        <taxon>Alphaproteobacteria</taxon>
        <taxon>Rhodobacterales</taxon>
        <taxon>Roseobacteraceae</taxon>
        <taxon>Maritimibacter</taxon>
    </lineage>
</organism>
<proteinExistence type="predicted"/>
<reference evidence="2 3" key="1">
    <citation type="submission" date="2021-05" db="EMBL/GenBank/DDBJ databases">
        <title>Culturable bacteria isolated from Daya Bay.</title>
        <authorList>
            <person name="Zheng W."/>
            <person name="Yu S."/>
            <person name="Huang Y."/>
        </authorList>
    </citation>
    <scope>NUCLEOTIDE SEQUENCE [LARGE SCALE GENOMIC DNA]</scope>
    <source>
        <strain evidence="2 3">DP4N28-5</strain>
    </source>
</reference>
<sequence length="175" mass="19004">MIEGHVFIATSMDGFIARKDGALDWLDVPGADEDHGYDTFMADMDGLIMGRGTFETVLGFGDWPYEKPVVVMSRSLETVPSALDGKVRLVSQSPREVMNTLADEGWRRAYVDGGALITSFLEGGLITRMTITRIPVLIGSGLPLFGTLPNDIALQHVATRSFASGLVQSTYHVLP</sequence>
<dbReference type="InterPro" id="IPR002734">
    <property type="entry name" value="RibDG_C"/>
</dbReference>
<feature type="domain" description="Bacterial bifunctional deaminase-reductase C-terminal" evidence="1">
    <location>
        <begin position="6"/>
        <end position="167"/>
    </location>
</feature>
<dbReference type="Pfam" id="PF01872">
    <property type="entry name" value="RibD_C"/>
    <property type="match status" value="1"/>
</dbReference>
<evidence type="ECO:0000259" key="1">
    <source>
        <dbReference type="Pfam" id="PF01872"/>
    </source>
</evidence>
<evidence type="ECO:0000313" key="3">
    <source>
        <dbReference type="Proteomes" id="UP000756530"/>
    </source>
</evidence>
<dbReference type="InterPro" id="IPR050765">
    <property type="entry name" value="Riboflavin_Biosynth_HTPR"/>
</dbReference>